<protein>
    <recommendedName>
        <fullName evidence="6">Peptidyl-tRNA hydrolase</fullName>
        <ecNumber evidence="1">3.1.1.29</ecNumber>
    </recommendedName>
</protein>
<name>A0A2H0BGZ7_UNCKA</name>
<comment type="similarity">
    <text evidence="5">Belongs to the PTH family.</text>
</comment>
<dbReference type="InterPro" id="IPR018171">
    <property type="entry name" value="Pept_tRNA_hydro_CS"/>
</dbReference>
<dbReference type="CDD" id="cd00462">
    <property type="entry name" value="PTH"/>
    <property type="match status" value="1"/>
</dbReference>
<keyword evidence="4" id="KW-0694">RNA-binding</keyword>
<evidence type="ECO:0000256" key="6">
    <source>
        <dbReference type="ARBA" id="ARBA00050038"/>
    </source>
</evidence>
<evidence type="ECO:0000256" key="3">
    <source>
        <dbReference type="ARBA" id="ARBA00022801"/>
    </source>
</evidence>
<dbReference type="InterPro" id="IPR001328">
    <property type="entry name" value="Pept_tRNA_hydro"/>
</dbReference>
<comment type="caution">
    <text evidence="7">The sequence shown here is derived from an EMBL/GenBank/DDBJ whole genome shotgun (WGS) entry which is preliminary data.</text>
</comment>
<evidence type="ECO:0000256" key="4">
    <source>
        <dbReference type="ARBA" id="ARBA00022884"/>
    </source>
</evidence>
<evidence type="ECO:0000313" key="8">
    <source>
        <dbReference type="Proteomes" id="UP000228495"/>
    </source>
</evidence>
<dbReference type="GO" id="GO:0004045">
    <property type="term" value="F:peptidyl-tRNA hydrolase activity"/>
    <property type="evidence" value="ECO:0007669"/>
    <property type="project" value="UniProtKB-EC"/>
</dbReference>
<dbReference type="PANTHER" id="PTHR17224:SF1">
    <property type="entry name" value="PEPTIDYL-TRNA HYDROLASE"/>
    <property type="match status" value="1"/>
</dbReference>
<dbReference type="EC" id="3.1.1.29" evidence="1"/>
<reference evidence="7 8" key="1">
    <citation type="submission" date="2017-09" db="EMBL/GenBank/DDBJ databases">
        <title>Depth-based differentiation of microbial function through sediment-hosted aquifers and enrichment of novel symbionts in the deep terrestrial subsurface.</title>
        <authorList>
            <person name="Probst A.J."/>
            <person name="Ladd B."/>
            <person name="Jarett J.K."/>
            <person name="Geller-Mcgrath D.E."/>
            <person name="Sieber C.M."/>
            <person name="Emerson J.B."/>
            <person name="Anantharaman K."/>
            <person name="Thomas B.C."/>
            <person name="Malmstrom R."/>
            <person name="Stieglmeier M."/>
            <person name="Klingl A."/>
            <person name="Woyke T."/>
            <person name="Ryan C.M."/>
            <person name="Banfield J.F."/>
        </authorList>
    </citation>
    <scope>NUCLEOTIDE SEQUENCE [LARGE SCALE GENOMIC DNA]</scope>
    <source>
        <strain evidence="7">CG22_combo_CG10-13_8_21_14_all_39_12</strain>
    </source>
</reference>
<organism evidence="7 8">
    <name type="scientific">candidate division WWE3 bacterium CG22_combo_CG10-13_8_21_14_all_39_12</name>
    <dbReference type="NCBI Taxonomy" id="1975094"/>
    <lineage>
        <taxon>Bacteria</taxon>
        <taxon>Katanobacteria</taxon>
    </lineage>
</organism>
<sequence length="154" mass="17326">MIKLIVGLGNFGEEYSTTRHNVGKIVVEAFPENSDVIILKNDRYMNESGESVVRALRQYNISVEELCVVHDDFAFEVGDYRLQKGKNANGHNGVENIIQRLGTKDFWRLRVGIGSVPLGVDQSEYVLSKLPSGSIKIIVSKALWMWEDLKKVEG</sequence>
<dbReference type="Pfam" id="PF01195">
    <property type="entry name" value="Pept_tRNA_hydro"/>
    <property type="match status" value="1"/>
</dbReference>
<dbReference type="InterPro" id="IPR036416">
    <property type="entry name" value="Pept_tRNA_hydro_sf"/>
</dbReference>
<dbReference type="NCBIfam" id="TIGR00447">
    <property type="entry name" value="pth"/>
    <property type="match status" value="1"/>
</dbReference>
<dbReference type="AlphaFoldDB" id="A0A2H0BGZ7"/>
<evidence type="ECO:0000256" key="2">
    <source>
        <dbReference type="ARBA" id="ARBA00022555"/>
    </source>
</evidence>
<dbReference type="Gene3D" id="3.40.50.1470">
    <property type="entry name" value="Peptidyl-tRNA hydrolase"/>
    <property type="match status" value="1"/>
</dbReference>
<keyword evidence="3 7" id="KW-0378">Hydrolase</keyword>
<dbReference type="PROSITE" id="PS01195">
    <property type="entry name" value="PEPT_TRNA_HYDROL_1"/>
    <property type="match status" value="1"/>
</dbReference>
<evidence type="ECO:0000256" key="1">
    <source>
        <dbReference type="ARBA" id="ARBA00013260"/>
    </source>
</evidence>
<evidence type="ECO:0000256" key="5">
    <source>
        <dbReference type="ARBA" id="ARBA00038063"/>
    </source>
</evidence>
<evidence type="ECO:0000313" key="7">
    <source>
        <dbReference type="EMBL" id="PIP56945.1"/>
    </source>
</evidence>
<accession>A0A2H0BGZ7</accession>
<dbReference type="EMBL" id="PCSU01000004">
    <property type="protein sequence ID" value="PIP56945.1"/>
    <property type="molecule type" value="Genomic_DNA"/>
</dbReference>
<proteinExistence type="inferred from homology"/>
<gene>
    <name evidence="7" type="ORF">COX05_00415</name>
</gene>
<dbReference type="SUPFAM" id="SSF53178">
    <property type="entry name" value="Peptidyl-tRNA hydrolase-like"/>
    <property type="match status" value="1"/>
</dbReference>
<dbReference type="PANTHER" id="PTHR17224">
    <property type="entry name" value="PEPTIDYL-TRNA HYDROLASE"/>
    <property type="match status" value="1"/>
</dbReference>
<dbReference type="GO" id="GO:0000049">
    <property type="term" value="F:tRNA binding"/>
    <property type="evidence" value="ECO:0007669"/>
    <property type="project" value="UniProtKB-KW"/>
</dbReference>
<keyword evidence="2" id="KW-0820">tRNA-binding</keyword>
<dbReference type="Proteomes" id="UP000228495">
    <property type="component" value="Unassembled WGS sequence"/>
</dbReference>